<feature type="compositionally biased region" description="Basic and acidic residues" evidence="1">
    <location>
        <begin position="62"/>
        <end position="123"/>
    </location>
</feature>
<gene>
    <name evidence="2" type="primary">55</name>
    <name evidence="2" type="ORF">SEA_PENELOPE2018_55</name>
</gene>
<name>A0A5B8RR93_9CAUD</name>
<feature type="compositionally biased region" description="Low complexity" evidence="1">
    <location>
        <begin position="124"/>
        <end position="138"/>
    </location>
</feature>
<accession>A0A5B8RR93</accession>
<evidence type="ECO:0000313" key="2">
    <source>
        <dbReference type="EMBL" id="QEA11428.1"/>
    </source>
</evidence>
<organism evidence="2 3">
    <name type="scientific">Mycobacterium phage Penelope2018</name>
    <dbReference type="NCBI Taxonomy" id="2596982"/>
    <lineage>
        <taxon>Viruses</taxon>
        <taxon>Duplodnaviria</taxon>
        <taxon>Heunggongvirae</taxon>
        <taxon>Uroviricota</taxon>
        <taxon>Caudoviricetes</taxon>
        <taxon>Dclasvirinae</taxon>
        <taxon>Plotvirus</taxon>
        <taxon>Plotvirus plot</taxon>
    </lineage>
</organism>
<feature type="compositionally biased region" description="Basic and acidic residues" evidence="1">
    <location>
        <begin position="1"/>
        <end position="20"/>
    </location>
</feature>
<reference evidence="2 3" key="1">
    <citation type="submission" date="2019-06" db="EMBL/GenBank/DDBJ databases">
        <authorList>
            <person name="Sanchez D."/>
            <person name="Sarah M."/>
            <person name="Acosta A.M."/>
            <person name="Shields L."/>
            <person name="Mariah F."/>
            <person name="Clark D."/>
            <person name="Sam D."/>
            <person name="Smith S."/>
            <person name="Edwards D.R."/>
            <person name="Simon J.M."/>
            <person name="Louis L."/>
            <person name="Czymczuk M.J."/>
            <person name="Mcenulty E.O."/>
            <person name="Skoumpourdis N.A."/>
            <person name="Connors B."/>
            <person name="Whitefleet-Smith J.L."/>
            <person name="Garlena R.A."/>
            <person name="Russell D.A."/>
            <person name="Pope W.H."/>
            <person name="Jacobs-Sera D."/>
            <person name="Hatfull G.F."/>
        </authorList>
    </citation>
    <scope>NUCLEOTIDE SEQUENCE [LARGE SCALE GENOMIC DNA]</scope>
</reference>
<proteinExistence type="predicted"/>
<feature type="compositionally biased region" description="Basic residues" evidence="1">
    <location>
        <begin position="141"/>
        <end position="151"/>
    </location>
</feature>
<evidence type="ECO:0000313" key="3">
    <source>
        <dbReference type="Proteomes" id="UP000321609"/>
    </source>
</evidence>
<protein>
    <submittedName>
        <fullName evidence="2">Uncharacterized protein</fullName>
    </submittedName>
</protein>
<feature type="region of interest" description="Disordered" evidence="1">
    <location>
        <begin position="1"/>
        <end position="26"/>
    </location>
</feature>
<dbReference type="EMBL" id="MN119378">
    <property type="protein sequence ID" value="QEA11428.1"/>
    <property type="molecule type" value="Genomic_DNA"/>
</dbReference>
<dbReference type="Proteomes" id="UP000321609">
    <property type="component" value="Segment"/>
</dbReference>
<feature type="region of interest" description="Disordered" evidence="1">
    <location>
        <begin position="60"/>
        <end position="162"/>
    </location>
</feature>
<sequence>MSPKTESKETSTTREGKVRFDPFANPGTLAEQEAAWLNEQFPGLNVKASHVRAVISNHTRFQKSDLRRQARDAERAKLAEDREARKAAAEQRKADAEQRKAEREQRKAERAAKAAAKAAEKPATKPAAKKATPAKAAPKPAPKKRVSRPRKRTGDVPAEDAF</sequence>
<evidence type="ECO:0000256" key="1">
    <source>
        <dbReference type="SAM" id="MobiDB-lite"/>
    </source>
</evidence>